<dbReference type="Proteomes" id="UP000310506">
    <property type="component" value="Unassembled WGS sequence"/>
</dbReference>
<gene>
    <name evidence="6" type="primary">fliS</name>
    <name evidence="6" type="ORF">ESZ54_06020</name>
</gene>
<sequence>MGYQKGVNAYKNSQILTASPKKIIDLLLEGAVKQIKLAQLALDQDNFEAVNIHLIKAQDIILELKLSVDTTVEGDIPNQLIEMYEFMFSRLVTANMEKDLELMELVIQMLEEFRETWQQL</sequence>
<comment type="caution">
    <text evidence="6">The sequence shown here is derived from an EMBL/GenBank/DDBJ whole genome shotgun (WGS) entry which is preliminary data.</text>
</comment>
<keyword evidence="6" id="KW-0969">Cilium</keyword>
<comment type="subcellular location">
    <subcellularLocation>
        <location evidence="1">Cytoplasm</location>
        <location evidence="1">Cytosol</location>
    </subcellularLocation>
</comment>
<keyword evidence="3" id="KW-0963">Cytoplasm</keyword>
<keyword evidence="4" id="KW-1005">Bacterial flagellum biogenesis</keyword>
<dbReference type="RefSeq" id="WP_136136767.1">
    <property type="nucleotide sequence ID" value="NZ_SDGV01000014.1"/>
</dbReference>
<dbReference type="InterPro" id="IPR036584">
    <property type="entry name" value="FliS_sf"/>
</dbReference>
<evidence type="ECO:0000256" key="2">
    <source>
        <dbReference type="ARBA" id="ARBA00008787"/>
    </source>
</evidence>
<reference evidence="6 7" key="1">
    <citation type="submission" date="2019-01" db="EMBL/GenBank/DDBJ databases">
        <title>Vagococcus silagei sp. nov. isolated from brewer's grain.</title>
        <authorList>
            <person name="Guu J.-R."/>
        </authorList>
    </citation>
    <scope>NUCLEOTIDE SEQUENCE [LARGE SCALE GENOMIC DNA]</scope>
    <source>
        <strain evidence="6 7">2B-2</strain>
    </source>
</reference>
<dbReference type="GO" id="GO:0044780">
    <property type="term" value="P:bacterial-type flagellum assembly"/>
    <property type="evidence" value="ECO:0007669"/>
    <property type="project" value="InterPro"/>
</dbReference>
<proteinExistence type="inferred from homology"/>
<dbReference type="Gene3D" id="1.20.120.340">
    <property type="entry name" value="Flagellar protein FliS"/>
    <property type="match status" value="1"/>
</dbReference>
<organism evidence="6 7">
    <name type="scientific">Vagococcus silagei</name>
    <dbReference type="NCBI Taxonomy" id="2508885"/>
    <lineage>
        <taxon>Bacteria</taxon>
        <taxon>Bacillati</taxon>
        <taxon>Bacillota</taxon>
        <taxon>Bacilli</taxon>
        <taxon>Lactobacillales</taxon>
        <taxon>Enterococcaceae</taxon>
        <taxon>Vagococcus</taxon>
    </lineage>
</organism>
<keyword evidence="6" id="KW-0966">Cell projection</keyword>
<accession>A0A4S3B6D3</accession>
<protein>
    <submittedName>
        <fullName evidence="6">Flagellar export chaperone FliS</fullName>
    </submittedName>
</protein>
<dbReference type="EMBL" id="SDGV01000014">
    <property type="protein sequence ID" value="THB61303.1"/>
    <property type="molecule type" value="Genomic_DNA"/>
</dbReference>
<dbReference type="Pfam" id="PF02561">
    <property type="entry name" value="FliS"/>
    <property type="match status" value="1"/>
</dbReference>
<evidence type="ECO:0000256" key="4">
    <source>
        <dbReference type="ARBA" id="ARBA00022795"/>
    </source>
</evidence>
<dbReference type="AlphaFoldDB" id="A0A4S3B6D3"/>
<dbReference type="NCBIfam" id="TIGR00208">
    <property type="entry name" value="fliS"/>
    <property type="match status" value="1"/>
</dbReference>
<evidence type="ECO:0000256" key="5">
    <source>
        <dbReference type="ARBA" id="ARBA00023186"/>
    </source>
</evidence>
<dbReference type="InterPro" id="IPR003713">
    <property type="entry name" value="FliS"/>
</dbReference>
<keyword evidence="6" id="KW-0282">Flagellum</keyword>
<dbReference type="CDD" id="cd16098">
    <property type="entry name" value="FliS"/>
    <property type="match status" value="1"/>
</dbReference>
<dbReference type="OrthoDB" id="1524959at2"/>
<dbReference type="PANTHER" id="PTHR34773">
    <property type="entry name" value="FLAGELLAR SECRETION CHAPERONE FLIS"/>
    <property type="match status" value="1"/>
</dbReference>
<dbReference type="PANTHER" id="PTHR34773:SF1">
    <property type="entry name" value="FLAGELLAR SECRETION CHAPERONE FLIS"/>
    <property type="match status" value="1"/>
</dbReference>
<evidence type="ECO:0000256" key="1">
    <source>
        <dbReference type="ARBA" id="ARBA00004514"/>
    </source>
</evidence>
<dbReference type="SUPFAM" id="SSF101116">
    <property type="entry name" value="Flagellar export chaperone FliS"/>
    <property type="match status" value="1"/>
</dbReference>
<evidence type="ECO:0000313" key="6">
    <source>
        <dbReference type="EMBL" id="THB61303.1"/>
    </source>
</evidence>
<keyword evidence="7" id="KW-1185">Reference proteome</keyword>
<keyword evidence="5" id="KW-0143">Chaperone</keyword>
<dbReference type="GO" id="GO:0005829">
    <property type="term" value="C:cytosol"/>
    <property type="evidence" value="ECO:0007669"/>
    <property type="project" value="UniProtKB-SubCell"/>
</dbReference>
<comment type="similarity">
    <text evidence="2">Belongs to the FliS family.</text>
</comment>
<evidence type="ECO:0000256" key="3">
    <source>
        <dbReference type="ARBA" id="ARBA00022490"/>
    </source>
</evidence>
<evidence type="ECO:0000313" key="7">
    <source>
        <dbReference type="Proteomes" id="UP000310506"/>
    </source>
</evidence>
<dbReference type="PIRSF" id="PIRSF039090">
    <property type="entry name" value="Flis"/>
    <property type="match status" value="1"/>
</dbReference>
<name>A0A4S3B6D3_9ENTE</name>
<dbReference type="GO" id="GO:0071973">
    <property type="term" value="P:bacterial-type flagellum-dependent cell motility"/>
    <property type="evidence" value="ECO:0007669"/>
    <property type="project" value="TreeGrafter"/>
</dbReference>